<reference evidence="3" key="1">
    <citation type="journal article" date="2020" name="Stud. Mycol.">
        <title>101 Dothideomycetes genomes: a test case for predicting lifestyles and emergence of pathogens.</title>
        <authorList>
            <person name="Haridas S."/>
            <person name="Albert R."/>
            <person name="Binder M."/>
            <person name="Bloem J."/>
            <person name="Labutti K."/>
            <person name="Salamov A."/>
            <person name="Andreopoulos B."/>
            <person name="Baker S."/>
            <person name="Barry K."/>
            <person name="Bills G."/>
            <person name="Bluhm B."/>
            <person name="Cannon C."/>
            <person name="Castanera R."/>
            <person name="Culley D."/>
            <person name="Daum C."/>
            <person name="Ezra D."/>
            <person name="Gonzalez J."/>
            <person name="Henrissat B."/>
            <person name="Kuo A."/>
            <person name="Liang C."/>
            <person name="Lipzen A."/>
            <person name="Lutzoni F."/>
            <person name="Magnuson J."/>
            <person name="Mondo S."/>
            <person name="Nolan M."/>
            <person name="Ohm R."/>
            <person name="Pangilinan J."/>
            <person name="Park H.-J."/>
            <person name="Ramirez L."/>
            <person name="Alfaro M."/>
            <person name="Sun H."/>
            <person name="Tritt A."/>
            <person name="Yoshinaga Y."/>
            <person name="Zwiers L.-H."/>
            <person name="Turgeon B."/>
            <person name="Goodwin S."/>
            <person name="Spatafora J."/>
            <person name="Crous P."/>
            <person name="Grigoriev I."/>
        </authorList>
    </citation>
    <scope>NUCLEOTIDE SEQUENCE</scope>
    <source>
        <strain evidence="3">CBS 116435</strain>
    </source>
</reference>
<keyword evidence="4" id="KW-1185">Reference proteome</keyword>
<organism evidence="3 4">
    <name type="scientific">Polychaeton citri CBS 116435</name>
    <dbReference type="NCBI Taxonomy" id="1314669"/>
    <lineage>
        <taxon>Eukaryota</taxon>
        <taxon>Fungi</taxon>
        <taxon>Dikarya</taxon>
        <taxon>Ascomycota</taxon>
        <taxon>Pezizomycotina</taxon>
        <taxon>Dothideomycetes</taxon>
        <taxon>Dothideomycetidae</taxon>
        <taxon>Capnodiales</taxon>
        <taxon>Capnodiaceae</taxon>
        <taxon>Polychaeton</taxon>
    </lineage>
</organism>
<feature type="region of interest" description="Disordered" evidence="1">
    <location>
        <begin position="282"/>
        <end position="306"/>
    </location>
</feature>
<dbReference type="Proteomes" id="UP000799441">
    <property type="component" value="Unassembled WGS sequence"/>
</dbReference>
<proteinExistence type="predicted"/>
<dbReference type="Pfam" id="PF10056">
    <property type="entry name" value="DUF2293"/>
    <property type="match status" value="1"/>
</dbReference>
<comment type="caution">
    <text evidence="3">The sequence shown here is derived from an EMBL/GenBank/DDBJ whole genome shotgun (WGS) entry which is preliminary data.</text>
</comment>
<dbReference type="PANTHER" id="PTHR38113">
    <property type="match status" value="1"/>
</dbReference>
<name>A0A9P4QAE8_9PEZI</name>
<feature type="region of interest" description="Disordered" evidence="1">
    <location>
        <begin position="324"/>
        <end position="348"/>
    </location>
</feature>
<feature type="region of interest" description="Disordered" evidence="1">
    <location>
        <begin position="1"/>
        <end position="34"/>
    </location>
</feature>
<dbReference type="AlphaFoldDB" id="A0A9P4QAE8"/>
<dbReference type="EMBL" id="MU003781">
    <property type="protein sequence ID" value="KAF2722555.1"/>
    <property type="molecule type" value="Genomic_DNA"/>
</dbReference>
<evidence type="ECO:0000313" key="4">
    <source>
        <dbReference type="Proteomes" id="UP000799441"/>
    </source>
</evidence>
<feature type="compositionally biased region" description="Basic and acidic residues" evidence="1">
    <location>
        <begin position="324"/>
        <end position="336"/>
    </location>
</feature>
<evidence type="ECO:0000259" key="2">
    <source>
        <dbReference type="Pfam" id="PF10056"/>
    </source>
</evidence>
<gene>
    <name evidence="3" type="ORF">K431DRAFT_221758</name>
</gene>
<accession>A0A9P4QAE8</accession>
<dbReference type="InterPro" id="IPR018744">
    <property type="entry name" value="DUF2293"/>
</dbReference>
<sequence length="443" mass="50138">MGITRGHASRGHSVLSTHSSHNILKRRDKPYKSQKETVFAKKRKLHLQNSYERTAPPGYTFIPIGTPALAKKCKDLSRQRDYPVYVVNTEPRHINALDAQKVSAHVHREGYHFKAEVVTDACDELGFQFIQGKFRSQEEVSQLNYNSAIAQAMAKRGLQWTAPTASQETPERVQAAIRELFPRIPDHDLNAIVNHSWAAGTDRVGNNPALELPRRVQLAVIARIRHVYTDYDSLLKAMGDWVAVRKIVEPECLAKLLEWRGDNQDDDGQFEQMVRETIILDDDSDHETISSSDDDEEMGSSADEERLRRRNANVLISHRLAVGDDLRPEDPTELQRSRIPSRPQFQTAATHAAPVYRLTAVDGPPLQPAYLAREDQKLQPAQLAWQYTSNAGSRVPHTHAENRNRAPLIPVSQACAEYRQPVPQSQHPAIRTVRILFEPTSVY</sequence>
<evidence type="ECO:0000256" key="1">
    <source>
        <dbReference type="SAM" id="MobiDB-lite"/>
    </source>
</evidence>
<protein>
    <recommendedName>
        <fullName evidence="2">DUF2293 domain-containing protein</fullName>
    </recommendedName>
</protein>
<dbReference type="OrthoDB" id="5288828at2759"/>
<feature type="domain" description="DUF2293" evidence="2">
    <location>
        <begin position="176"/>
        <end position="260"/>
    </location>
</feature>
<evidence type="ECO:0000313" key="3">
    <source>
        <dbReference type="EMBL" id="KAF2722555.1"/>
    </source>
</evidence>
<dbReference type="PANTHER" id="PTHR38113:SF1">
    <property type="entry name" value="DUF2293 DOMAIN-CONTAINING PROTEIN"/>
    <property type="match status" value="1"/>
</dbReference>